<dbReference type="PANTHER" id="PTHR46910">
    <property type="entry name" value="TRANSCRIPTION FACTOR PDR1"/>
    <property type="match status" value="1"/>
</dbReference>
<dbReference type="GO" id="GO:0000981">
    <property type="term" value="F:DNA-binding transcription factor activity, RNA polymerase II-specific"/>
    <property type="evidence" value="ECO:0007669"/>
    <property type="project" value="InterPro"/>
</dbReference>
<dbReference type="AlphaFoldDB" id="A0A0N0NP49"/>
<evidence type="ECO:0000256" key="3">
    <source>
        <dbReference type="ARBA" id="ARBA00023125"/>
    </source>
</evidence>
<dbReference type="EMBL" id="LFJN01000007">
    <property type="protein sequence ID" value="KPI42308.1"/>
    <property type="molecule type" value="Genomic_DNA"/>
</dbReference>
<dbReference type="InterPro" id="IPR050987">
    <property type="entry name" value="AtrR-like"/>
</dbReference>
<dbReference type="Pfam" id="PF00172">
    <property type="entry name" value="Zn_clus"/>
    <property type="match status" value="1"/>
</dbReference>
<dbReference type="STRING" id="1664694.A0A0N0NP49"/>
<feature type="region of interest" description="Disordered" evidence="6">
    <location>
        <begin position="568"/>
        <end position="615"/>
    </location>
</feature>
<feature type="region of interest" description="Disordered" evidence="6">
    <location>
        <begin position="1"/>
        <end position="51"/>
    </location>
</feature>
<dbReference type="OrthoDB" id="4151048at2759"/>
<dbReference type="InterPro" id="IPR001138">
    <property type="entry name" value="Zn2Cys6_DnaBD"/>
</dbReference>
<dbReference type="GO" id="GO:0008270">
    <property type="term" value="F:zinc ion binding"/>
    <property type="evidence" value="ECO:0007669"/>
    <property type="project" value="InterPro"/>
</dbReference>
<dbReference type="SMART" id="SM00066">
    <property type="entry name" value="GAL4"/>
    <property type="match status" value="1"/>
</dbReference>
<dbReference type="GeneID" id="28741939"/>
<feature type="compositionally biased region" description="Polar residues" evidence="6">
    <location>
        <begin position="568"/>
        <end position="583"/>
    </location>
</feature>
<proteinExistence type="predicted"/>
<feature type="region of interest" description="Disordered" evidence="6">
    <location>
        <begin position="116"/>
        <end position="155"/>
    </location>
</feature>
<evidence type="ECO:0000256" key="4">
    <source>
        <dbReference type="ARBA" id="ARBA00023163"/>
    </source>
</evidence>
<accession>A0A0N0NP49</accession>
<evidence type="ECO:0000256" key="1">
    <source>
        <dbReference type="ARBA" id="ARBA00022723"/>
    </source>
</evidence>
<feature type="compositionally biased region" description="Polar residues" evidence="6">
    <location>
        <begin position="591"/>
        <end position="602"/>
    </location>
</feature>
<evidence type="ECO:0000256" key="2">
    <source>
        <dbReference type="ARBA" id="ARBA00023015"/>
    </source>
</evidence>
<dbReference type="SUPFAM" id="SSF57701">
    <property type="entry name" value="Zn2/Cys6 DNA-binding domain"/>
    <property type="match status" value="1"/>
</dbReference>
<keyword evidence="5" id="KW-0539">Nucleus</keyword>
<evidence type="ECO:0000256" key="6">
    <source>
        <dbReference type="SAM" id="MobiDB-lite"/>
    </source>
</evidence>
<name>A0A0N0NP49_9EURO</name>
<dbReference type="PROSITE" id="PS00463">
    <property type="entry name" value="ZN2_CY6_FUNGAL_1"/>
    <property type="match status" value="1"/>
</dbReference>
<feature type="domain" description="Zn(2)-C6 fungal-type" evidence="7">
    <location>
        <begin position="52"/>
        <end position="80"/>
    </location>
</feature>
<reference evidence="8 9" key="1">
    <citation type="submission" date="2015-06" db="EMBL/GenBank/DDBJ databases">
        <title>Draft genome of the ant-associated black yeast Phialophora attae CBS 131958.</title>
        <authorList>
            <person name="Moreno L.F."/>
            <person name="Stielow B.J."/>
            <person name="de Hoog S."/>
            <person name="Vicente V.A."/>
            <person name="Weiss V.A."/>
            <person name="de Vries M."/>
            <person name="Cruz L.M."/>
            <person name="Souza E.M."/>
        </authorList>
    </citation>
    <scope>NUCLEOTIDE SEQUENCE [LARGE SCALE GENOMIC DNA]</scope>
    <source>
        <strain evidence="8 9">CBS 131958</strain>
    </source>
</reference>
<dbReference type="InterPro" id="IPR036864">
    <property type="entry name" value="Zn2-C6_fun-type_DNA-bd_sf"/>
</dbReference>
<organism evidence="8 9">
    <name type="scientific">Cyphellophora attinorum</name>
    <dbReference type="NCBI Taxonomy" id="1664694"/>
    <lineage>
        <taxon>Eukaryota</taxon>
        <taxon>Fungi</taxon>
        <taxon>Dikarya</taxon>
        <taxon>Ascomycota</taxon>
        <taxon>Pezizomycotina</taxon>
        <taxon>Eurotiomycetes</taxon>
        <taxon>Chaetothyriomycetidae</taxon>
        <taxon>Chaetothyriales</taxon>
        <taxon>Cyphellophoraceae</taxon>
        <taxon>Cyphellophora</taxon>
    </lineage>
</organism>
<dbReference type="Proteomes" id="UP000038010">
    <property type="component" value="Unassembled WGS sequence"/>
</dbReference>
<dbReference type="InterPro" id="IPR007219">
    <property type="entry name" value="XnlR_reg_dom"/>
</dbReference>
<keyword evidence="2" id="KW-0805">Transcription regulation</keyword>
<dbReference type="VEuPathDB" id="FungiDB:AB675_9518"/>
<evidence type="ECO:0000259" key="7">
    <source>
        <dbReference type="PROSITE" id="PS50048"/>
    </source>
</evidence>
<comment type="caution">
    <text evidence="8">The sequence shown here is derived from an EMBL/GenBank/DDBJ whole genome shotgun (WGS) entry which is preliminary data.</text>
</comment>
<evidence type="ECO:0000256" key="5">
    <source>
        <dbReference type="ARBA" id="ARBA00023242"/>
    </source>
</evidence>
<keyword evidence="3" id="KW-0238">DNA-binding</keyword>
<dbReference type="Pfam" id="PF04082">
    <property type="entry name" value="Fungal_trans"/>
    <property type="match status" value="1"/>
</dbReference>
<dbReference type="Gene3D" id="4.10.240.10">
    <property type="entry name" value="Zn(2)-C6 fungal-type DNA-binding domain"/>
    <property type="match status" value="1"/>
</dbReference>
<evidence type="ECO:0000313" key="9">
    <source>
        <dbReference type="Proteomes" id="UP000038010"/>
    </source>
</evidence>
<sequence length="753" mass="84524">MASLPPQNGAAANGGNDDEPPKKKLKTHTESAEQYSDAVRHKMAQTARTGQACDRCKERKMKCDKDPECCGPCRQKGLDCLSTDRVTGQSRRRGDEGEMRRLREELDQYRARYGPLNAHASPRKYTVDVPPRPQGARQNDTKRSPRTGPLRKGPMNMTVVDLADGETIDVADFDCESMREPAPDEILFNASGTSIKNTIIGFQEIGRFALPSKEAALENTNFIMEIMVQYFPVVHRPSFQALVARLFDKPDTISMAERVQVYMVLAIFHQQVAVRNEEKAAENYEKSHQFLHYALGQWRHLYVDETLEAMQALALIILYMRNLPKPGIGWKLGKQVLFRATDLQYHRNPDEIELPKHEQNALAKELRMRIYNALLVFCMSTVCRFGQPADWQASAWQLPIDLEVVLPVETLDGEISVDGLAAVRSGQCDFHPARHLTMQVPLLLELYNRILAVRLPAQEYLEAVNSLNGKIEAWRRDWDKAMERQGEKHINLDVASLLMEQWTAELGQGFTEHFQEMCKELNAWDRVWQAADKGLKSGKHLRDNLSPRAQRLETEHRQVMARFSNPTTETFASVNGTPQTSHRASLPGVQQEPTPSPQSVQHGQIAGRPASMPSTYNTVPSAIPTPMVMTPPQSNGSAYALPYTPASAGQNYTAYPQQASIPAPGHTQAMTQQHLQPSFPQQIPTSMATILNGPQASYQGYDTALAAPTTTTDGTMIDFVPLMPEQYYFHPDGTMAWPQISMPPRTQPAQQLR</sequence>
<gene>
    <name evidence="8" type="ORF">AB675_9518</name>
</gene>
<keyword evidence="1" id="KW-0479">Metal-binding</keyword>
<keyword evidence="4" id="KW-0804">Transcription</keyword>
<feature type="compositionally biased region" description="Basic and acidic residues" evidence="6">
    <location>
        <begin position="19"/>
        <end position="31"/>
    </location>
</feature>
<dbReference type="RefSeq" id="XP_018002271.1">
    <property type="nucleotide sequence ID" value="XM_018150059.1"/>
</dbReference>
<protein>
    <recommendedName>
        <fullName evidence="7">Zn(2)-C6 fungal-type domain-containing protein</fullName>
    </recommendedName>
</protein>
<dbReference type="CDD" id="cd00067">
    <property type="entry name" value="GAL4"/>
    <property type="match status" value="1"/>
</dbReference>
<dbReference type="PANTHER" id="PTHR46910:SF4">
    <property type="entry name" value="ZN(2)-C6 FUNGAL-TYPE DOMAIN-CONTAINING PROTEIN"/>
    <property type="match status" value="1"/>
</dbReference>
<evidence type="ECO:0000313" key="8">
    <source>
        <dbReference type="EMBL" id="KPI42308.1"/>
    </source>
</evidence>
<dbReference type="GO" id="GO:0003677">
    <property type="term" value="F:DNA binding"/>
    <property type="evidence" value="ECO:0007669"/>
    <property type="project" value="UniProtKB-KW"/>
</dbReference>
<dbReference type="PROSITE" id="PS50048">
    <property type="entry name" value="ZN2_CY6_FUNGAL_2"/>
    <property type="match status" value="1"/>
</dbReference>
<keyword evidence="9" id="KW-1185">Reference proteome</keyword>
<dbReference type="CDD" id="cd12148">
    <property type="entry name" value="fungal_TF_MHR"/>
    <property type="match status" value="1"/>
</dbReference>